<evidence type="ECO:0000256" key="2">
    <source>
        <dbReference type="ARBA" id="ARBA00022574"/>
    </source>
</evidence>
<accession>A0A4U5MQA1</accession>
<dbReference type="STRING" id="34508.A0A4U5MQA1"/>
<feature type="compositionally biased region" description="Polar residues" evidence="5">
    <location>
        <begin position="367"/>
        <end position="382"/>
    </location>
</feature>
<dbReference type="PROSITE" id="PS50082">
    <property type="entry name" value="WD_REPEATS_2"/>
    <property type="match status" value="4"/>
</dbReference>
<proteinExistence type="predicted"/>
<dbReference type="InterPro" id="IPR001680">
    <property type="entry name" value="WD40_rpt"/>
</dbReference>
<sequence>MNADDSDAEFEDAVDCLDNVVATSSQPSTSERSSVSSTSARSQLPKFPKLETPRPSTSMAAVAAAACNSHQRRNRLAVLRGRIVTEFGPAGSVGTNPGGSGATSIAGDDISSAAASETASLQSWGRNLLMEQAMDRSVIAVYPADSMSTNAAATFGHFTSMPHHYAHPIAEPSFPPINGKDPEEATSRVFHPPCSPPPTQPPPPLPSEISPPPRSVPPPLPPRRINGVSTSVRLPAPVPQRELSKVMDLTPRAVEELKQQGASDLEMSGCDSYGKRRGHAKSNSLDRGLSLAKTMKSGPFPPPSSKSNSLNRSQCTPSELMAIAKCEDDERNVDAEGVIHQLTQSVLSLQGENTDGESGESRKGESQDASSDSSRKFVTQTRSHPLQSVLLAAVGEESPSTSSSSYVKNSVPHYENVVVDSELTNEDVFPSTSNVEKVLATPDVVKKSKSIDRKDKSNSLGLELADPITQYVEERRMSMKANGTAKDDDGTISTTSQTPTSVRIAHSTRSLLRGYGSLASGLFRKGLTKARAVVHAGALPSTSGRGRLNKDGLGDDESDVDDDADDCTSSNYSPPQSSKKEATTVSPQLRNPTPICRPKKVKKGPYDFSQLRVVQELTNEHTGAVWCIKFSLCGRLMATAGQDNIIRVWVLRDQLNYFVRMRDRYAQQTNQRIVAGGSGVLHQSTMMNELEESFRTLSSEDDDGSTGEDKISTMSGASTALHQTHLFAPQPFTVYRGHTADILDLSWSKSYFLLSSGMDRTVKLWHLSRRECLCCFQHVDFVTCVAFMPKDDRYFLSGSLDGKLRMWHIPDKKVALWNEVEGVKFITAITFVKNGKFAAVGTYNGRCYFYTTDQLKYHTVIDVRSSRGKNSKGGNKITGLAVHGDKLLVTSNDSRIRMYDLRDMDIICKFKGVQNEHSQIRASFSPDGRHVICGSEDRYIYLWKTSDNQTGLSMRKDRNALWERVRGHGSIVSAAIFAPKPQLFLNILEAQQIDLPSVSDRLEKNLSPKAPAVVLTANPTRAERSLTIGSSHSAISTAQLPHPASVTHQVSIAGNQHVKSTLHGDVIISADLLGTIKIMVNPDQSKAGSSNFQSIEF</sequence>
<dbReference type="SUPFAM" id="SSF50978">
    <property type="entry name" value="WD40 repeat-like"/>
    <property type="match status" value="1"/>
</dbReference>
<dbReference type="PANTHER" id="PTHR14221:SF0">
    <property type="entry name" value="WD REPEAT-CONTAINING PROTEIN 44"/>
    <property type="match status" value="1"/>
</dbReference>
<feature type="compositionally biased region" description="Pro residues" evidence="5">
    <location>
        <begin position="193"/>
        <end position="222"/>
    </location>
</feature>
<feature type="compositionally biased region" description="Acidic residues" evidence="5">
    <location>
        <begin position="1"/>
        <end position="15"/>
    </location>
</feature>
<feature type="region of interest" description="Disordered" evidence="5">
    <location>
        <begin position="540"/>
        <end position="601"/>
    </location>
</feature>
<organism evidence="6 7">
    <name type="scientific">Steinernema carpocapsae</name>
    <name type="common">Entomopathogenic nematode</name>
    <dbReference type="NCBI Taxonomy" id="34508"/>
    <lineage>
        <taxon>Eukaryota</taxon>
        <taxon>Metazoa</taxon>
        <taxon>Ecdysozoa</taxon>
        <taxon>Nematoda</taxon>
        <taxon>Chromadorea</taxon>
        <taxon>Rhabditida</taxon>
        <taxon>Tylenchina</taxon>
        <taxon>Panagrolaimomorpha</taxon>
        <taxon>Strongyloidoidea</taxon>
        <taxon>Steinernematidae</taxon>
        <taxon>Steinernema</taxon>
    </lineage>
</organism>
<dbReference type="PROSITE" id="PS50294">
    <property type="entry name" value="WD_REPEATS_REGION"/>
    <property type="match status" value="3"/>
</dbReference>
<dbReference type="PANTHER" id="PTHR14221">
    <property type="entry name" value="WD REPEAT DOMAIN 44"/>
    <property type="match status" value="1"/>
</dbReference>
<evidence type="ECO:0000256" key="5">
    <source>
        <dbReference type="SAM" id="MobiDB-lite"/>
    </source>
</evidence>
<feature type="region of interest" description="Disordered" evidence="5">
    <location>
        <begin position="1"/>
        <end position="55"/>
    </location>
</feature>
<feature type="repeat" description="WD" evidence="4">
    <location>
        <begin position="923"/>
        <end position="953"/>
    </location>
</feature>
<feature type="compositionally biased region" description="Polar residues" evidence="5">
    <location>
        <begin position="567"/>
        <end position="591"/>
    </location>
</feature>
<feature type="compositionally biased region" description="Acidic residues" evidence="5">
    <location>
        <begin position="554"/>
        <end position="566"/>
    </location>
</feature>
<dbReference type="Proteomes" id="UP000298663">
    <property type="component" value="Unassembled WGS sequence"/>
</dbReference>
<dbReference type="EMBL" id="AZBU02000006">
    <property type="protein sequence ID" value="TKR71774.1"/>
    <property type="molecule type" value="Genomic_DNA"/>
</dbReference>
<dbReference type="InterPro" id="IPR015943">
    <property type="entry name" value="WD40/YVTN_repeat-like_dom_sf"/>
</dbReference>
<evidence type="ECO:0000256" key="3">
    <source>
        <dbReference type="ARBA" id="ARBA00022737"/>
    </source>
</evidence>
<evidence type="ECO:0000256" key="4">
    <source>
        <dbReference type="PROSITE-ProRule" id="PRU00221"/>
    </source>
</evidence>
<keyword evidence="3" id="KW-0677">Repeat</keyword>
<protein>
    <recommendedName>
        <fullName evidence="1">WD repeat-containing protein 44</fullName>
    </recommendedName>
</protein>
<feature type="repeat" description="WD" evidence="4">
    <location>
        <begin position="775"/>
        <end position="809"/>
    </location>
</feature>
<feature type="region of interest" description="Disordered" evidence="5">
    <location>
        <begin position="169"/>
        <end position="314"/>
    </location>
</feature>
<feature type="repeat" description="WD" evidence="4">
    <location>
        <begin position="618"/>
        <end position="649"/>
    </location>
</feature>
<dbReference type="AlphaFoldDB" id="A0A4U5MQA1"/>
<keyword evidence="2 4" id="KW-0853">WD repeat</keyword>
<comment type="caution">
    <text evidence="6">The sequence shown here is derived from an EMBL/GenBank/DDBJ whole genome shotgun (WGS) entry which is preliminary data.</text>
</comment>
<dbReference type="SMART" id="SM00320">
    <property type="entry name" value="WD40"/>
    <property type="match status" value="6"/>
</dbReference>
<feature type="region of interest" description="Disordered" evidence="5">
    <location>
        <begin position="481"/>
        <end position="504"/>
    </location>
</feature>
<feature type="region of interest" description="Disordered" evidence="5">
    <location>
        <begin position="344"/>
        <end position="382"/>
    </location>
</feature>
<dbReference type="Pfam" id="PF00400">
    <property type="entry name" value="WD40"/>
    <property type="match status" value="4"/>
</dbReference>
<gene>
    <name evidence="6" type="ORF">L596_019318</name>
</gene>
<feature type="repeat" description="WD" evidence="4">
    <location>
        <begin position="735"/>
        <end position="768"/>
    </location>
</feature>
<reference evidence="6 7" key="2">
    <citation type="journal article" date="2019" name="G3 (Bethesda)">
        <title>Hybrid Assembly of the Genome of the Entomopathogenic Nematode Steinernema carpocapsae Identifies the X-Chromosome.</title>
        <authorList>
            <person name="Serra L."/>
            <person name="Macchietto M."/>
            <person name="Macias-Munoz A."/>
            <person name="McGill C.J."/>
            <person name="Rodriguez I.M."/>
            <person name="Rodriguez B."/>
            <person name="Murad R."/>
            <person name="Mortazavi A."/>
        </authorList>
    </citation>
    <scope>NUCLEOTIDE SEQUENCE [LARGE SCALE GENOMIC DNA]</scope>
    <source>
        <strain evidence="6 7">ALL</strain>
    </source>
</reference>
<feature type="compositionally biased region" description="Polar residues" evidence="5">
    <location>
        <begin position="491"/>
        <end position="501"/>
    </location>
</feature>
<feature type="compositionally biased region" description="Polar residues" evidence="5">
    <location>
        <begin position="344"/>
        <end position="353"/>
    </location>
</feature>
<evidence type="ECO:0000256" key="1">
    <source>
        <dbReference type="ARBA" id="ARBA00021207"/>
    </source>
</evidence>
<reference evidence="6 7" key="1">
    <citation type="journal article" date="2015" name="Genome Biol.">
        <title>Comparative genomics of Steinernema reveals deeply conserved gene regulatory networks.</title>
        <authorList>
            <person name="Dillman A.R."/>
            <person name="Macchietto M."/>
            <person name="Porter C.F."/>
            <person name="Rogers A."/>
            <person name="Williams B."/>
            <person name="Antoshechkin I."/>
            <person name="Lee M.M."/>
            <person name="Goodwin Z."/>
            <person name="Lu X."/>
            <person name="Lewis E.E."/>
            <person name="Goodrich-Blair H."/>
            <person name="Stock S.P."/>
            <person name="Adams B.J."/>
            <person name="Sternberg P.W."/>
            <person name="Mortazavi A."/>
        </authorList>
    </citation>
    <scope>NUCLEOTIDE SEQUENCE [LARGE SCALE GENOMIC DNA]</scope>
    <source>
        <strain evidence="6 7">ALL</strain>
    </source>
</reference>
<name>A0A4U5MQA1_STECR</name>
<dbReference type="OrthoDB" id="1932312at2759"/>
<evidence type="ECO:0000313" key="6">
    <source>
        <dbReference type="EMBL" id="TKR71774.1"/>
    </source>
</evidence>
<dbReference type="Gene3D" id="2.130.10.10">
    <property type="entry name" value="YVTN repeat-like/Quinoprotein amine dehydrogenase"/>
    <property type="match status" value="1"/>
</dbReference>
<dbReference type="InterPro" id="IPR036322">
    <property type="entry name" value="WD40_repeat_dom_sf"/>
</dbReference>
<feature type="compositionally biased region" description="Low complexity" evidence="5">
    <location>
        <begin position="22"/>
        <end position="43"/>
    </location>
</feature>
<keyword evidence="7" id="KW-1185">Reference proteome</keyword>
<dbReference type="InterPro" id="IPR040324">
    <property type="entry name" value="WDR44/Dgr2"/>
</dbReference>
<evidence type="ECO:0000313" key="7">
    <source>
        <dbReference type="Proteomes" id="UP000298663"/>
    </source>
</evidence>